<dbReference type="CDD" id="cd00475">
    <property type="entry name" value="Cis_IPPS"/>
    <property type="match status" value="1"/>
</dbReference>
<dbReference type="PANTHER" id="PTHR10291">
    <property type="entry name" value="DEHYDRODOLICHYL DIPHOSPHATE SYNTHASE FAMILY MEMBER"/>
    <property type="match status" value="1"/>
</dbReference>
<dbReference type="AlphaFoldDB" id="A0A7W9FKQ7"/>
<comment type="subunit">
    <text evidence="2">Homodimer.</text>
</comment>
<feature type="binding site" evidence="2">
    <location>
        <position position="221"/>
    </location>
    <ligand>
        <name>Mg(2+)</name>
        <dbReference type="ChEBI" id="CHEBI:18420"/>
    </ligand>
</feature>
<feature type="active site" evidence="2">
    <location>
        <position position="34"/>
    </location>
</feature>
<gene>
    <name evidence="4" type="ORF">GGQ63_000361</name>
</gene>
<dbReference type="InterPro" id="IPR001441">
    <property type="entry name" value="UPP_synth-like"/>
</dbReference>
<dbReference type="GO" id="GO:0016094">
    <property type="term" value="P:polyprenol biosynthetic process"/>
    <property type="evidence" value="ECO:0007669"/>
    <property type="project" value="TreeGrafter"/>
</dbReference>
<keyword evidence="2" id="KW-0460">Magnesium</keyword>
<feature type="binding site" evidence="2">
    <location>
        <position position="39"/>
    </location>
    <ligand>
        <name>substrate</name>
    </ligand>
</feature>
<dbReference type="NCBIfam" id="NF011408">
    <property type="entry name" value="PRK14834.1"/>
    <property type="match status" value="1"/>
</dbReference>
<dbReference type="PROSITE" id="PS01066">
    <property type="entry name" value="UPP_SYNTHASE"/>
    <property type="match status" value="1"/>
</dbReference>
<feature type="binding site" evidence="2">
    <location>
        <position position="85"/>
    </location>
    <ligand>
        <name>substrate</name>
    </ligand>
</feature>
<dbReference type="GO" id="GO:0000287">
    <property type="term" value="F:magnesium ion binding"/>
    <property type="evidence" value="ECO:0007669"/>
    <property type="project" value="UniProtKB-UniRule"/>
</dbReference>
<name>A0A7W9FKQ7_9HYPH</name>
<comment type="cofactor">
    <cofactor evidence="2">
        <name>Mg(2+)</name>
        <dbReference type="ChEBI" id="CHEBI:18420"/>
    </cofactor>
    <text evidence="2">Binds 2 magnesium ions per subunit.</text>
</comment>
<dbReference type="Gene3D" id="3.40.1180.10">
    <property type="entry name" value="Decaprenyl diphosphate synthase-like"/>
    <property type="match status" value="1"/>
</dbReference>
<feature type="binding site" evidence="2">
    <location>
        <begin position="79"/>
        <end position="81"/>
    </location>
    <ligand>
        <name>substrate</name>
    </ligand>
</feature>
<keyword evidence="5" id="KW-1185">Reference proteome</keyword>
<dbReference type="SUPFAM" id="SSF64005">
    <property type="entry name" value="Undecaprenyl diphosphate synthase"/>
    <property type="match status" value="1"/>
</dbReference>
<reference evidence="4 5" key="1">
    <citation type="submission" date="2020-08" db="EMBL/GenBank/DDBJ databases">
        <title>Genomic Encyclopedia of Type Strains, Phase IV (KMG-IV): sequencing the most valuable type-strain genomes for metagenomic binning, comparative biology and taxonomic classification.</title>
        <authorList>
            <person name="Goeker M."/>
        </authorList>
    </citation>
    <scope>NUCLEOTIDE SEQUENCE [LARGE SCALE GENOMIC DNA]</scope>
    <source>
        <strain evidence="4 5">DSM 16268</strain>
    </source>
</reference>
<feature type="active site" description="Proton acceptor" evidence="2">
    <location>
        <position position="82"/>
    </location>
</feature>
<feature type="binding site" evidence="2">
    <location>
        <position position="51"/>
    </location>
    <ligand>
        <name>substrate</name>
    </ligand>
</feature>
<accession>A0A7W9FKQ7</accession>
<dbReference type="InterPro" id="IPR036424">
    <property type="entry name" value="UPP_synth-like_sf"/>
</dbReference>
<dbReference type="GO" id="GO:0008834">
    <property type="term" value="F:ditrans,polycis-undecaprenyl-diphosphate synthase [(2E,6E)-farnesyl-diphosphate specific] activity"/>
    <property type="evidence" value="ECO:0007669"/>
    <property type="project" value="TreeGrafter"/>
</dbReference>
<feature type="binding site" evidence="2">
    <location>
        <position position="47"/>
    </location>
    <ligand>
        <name>substrate</name>
    </ligand>
</feature>
<dbReference type="HAMAP" id="MF_01139">
    <property type="entry name" value="ISPT"/>
    <property type="match status" value="1"/>
</dbReference>
<evidence type="ECO:0000256" key="1">
    <source>
        <dbReference type="ARBA" id="ARBA00022679"/>
    </source>
</evidence>
<dbReference type="FunFam" id="3.40.1180.10:FF:000001">
    <property type="entry name" value="(2E,6E)-farnesyl-diphosphate-specific ditrans,polycis-undecaprenyl-diphosphate synthase"/>
    <property type="match status" value="1"/>
</dbReference>
<keyword evidence="2" id="KW-0479">Metal-binding</keyword>
<feature type="binding site" evidence="2">
    <location>
        <begin position="208"/>
        <end position="210"/>
    </location>
    <ligand>
        <name>substrate</name>
    </ligand>
</feature>
<dbReference type="PANTHER" id="PTHR10291:SF0">
    <property type="entry name" value="DEHYDRODOLICHYL DIPHOSPHATE SYNTHASE 2"/>
    <property type="match status" value="1"/>
</dbReference>
<feature type="binding site" evidence="2">
    <location>
        <position position="34"/>
    </location>
    <ligand>
        <name>Mg(2+)</name>
        <dbReference type="ChEBI" id="CHEBI:18420"/>
    </ligand>
</feature>
<feature type="region of interest" description="Disordered" evidence="3">
    <location>
        <begin position="1"/>
        <end position="21"/>
    </location>
</feature>
<evidence type="ECO:0000256" key="2">
    <source>
        <dbReference type="HAMAP-Rule" id="MF_01139"/>
    </source>
</evidence>
<dbReference type="InterPro" id="IPR018520">
    <property type="entry name" value="UPP_synth-like_CS"/>
</dbReference>
<dbReference type="NCBIfam" id="TIGR00055">
    <property type="entry name" value="uppS"/>
    <property type="match status" value="1"/>
</dbReference>
<feature type="binding site" evidence="2">
    <location>
        <begin position="35"/>
        <end position="38"/>
    </location>
    <ligand>
        <name>substrate</name>
    </ligand>
</feature>
<organism evidence="4 5">
    <name type="scientific">Prosthecomicrobium pneumaticum</name>
    <dbReference type="NCBI Taxonomy" id="81895"/>
    <lineage>
        <taxon>Bacteria</taxon>
        <taxon>Pseudomonadati</taxon>
        <taxon>Pseudomonadota</taxon>
        <taxon>Alphaproteobacteria</taxon>
        <taxon>Hyphomicrobiales</taxon>
        <taxon>Kaistiaceae</taxon>
        <taxon>Prosthecomicrobium</taxon>
    </lineage>
</organism>
<comment type="caution">
    <text evidence="4">The sequence shown here is derived from an EMBL/GenBank/DDBJ whole genome shotgun (WGS) entry which is preliminary data.</text>
</comment>
<dbReference type="GO" id="GO:0005829">
    <property type="term" value="C:cytosol"/>
    <property type="evidence" value="ECO:0007669"/>
    <property type="project" value="TreeGrafter"/>
</dbReference>
<keyword evidence="1 2" id="KW-0808">Transferase</keyword>
<evidence type="ECO:0000313" key="5">
    <source>
        <dbReference type="Proteomes" id="UP000523821"/>
    </source>
</evidence>
<evidence type="ECO:0000256" key="3">
    <source>
        <dbReference type="SAM" id="MobiDB-lite"/>
    </source>
</evidence>
<dbReference type="Proteomes" id="UP000523821">
    <property type="component" value="Unassembled WGS sequence"/>
</dbReference>
<sequence>MTGGADAMSSNADPFGVPQVAAPRPPRHVAIIMDGNGRWAAARGLPRTEGHRRGVEALRRTIGAAIEFGIGTLTVFSFSSENWSRPPAEVQFLFGLLRLFIQRDLADLHERGVRVTVIGARDALPGDIRGLIEQAEGLTAANRALELVVAFNYGARDEIARAARRIAEDVAAGRLDAGAVDETALSTRLDTARFPDPDLIVRTSGEMRLSNFLLWQSAYAEFVFTPVLWPDFDRETLRAALDEYAGRARRFGGIAARSGA</sequence>
<comment type="similarity">
    <text evidence="2">Belongs to the UPP synthase family.</text>
</comment>
<protein>
    <recommendedName>
        <fullName evidence="2">Isoprenyl transferase</fullName>
        <ecNumber evidence="2">2.5.1.-</ecNumber>
    </recommendedName>
</protein>
<dbReference type="EMBL" id="JACHOO010000001">
    <property type="protein sequence ID" value="MBB5751318.1"/>
    <property type="molecule type" value="Genomic_DNA"/>
</dbReference>
<feature type="binding site" evidence="2">
    <location>
        <position position="202"/>
    </location>
    <ligand>
        <name>substrate</name>
    </ligand>
</feature>
<comment type="function">
    <text evidence="2">Catalyzes the condensation of isopentenyl diphosphate (IPP) with allylic pyrophosphates generating different type of terpenoids.</text>
</comment>
<dbReference type="EC" id="2.5.1.-" evidence="2"/>
<proteinExistence type="inferred from homology"/>
<evidence type="ECO:0000313" key="4">
    <source>
        <dbReference type="EMBL" id="MBB5751318.1"/>
    </source>
</evidence>
<dbReference type="Pfam" id="PF01255">
    <property type="entry name" value="Prenyltransf"/>
    <property type="match status" value="1"/>
</dbReference>
<feature type="binding site" evidence="2">
    <location>
        <position position="83"/>
    </location>
    <ligand>
        <name>substrate</name>
    </ligand>
</feature>